<evidence type="ECO:0000313" key="3">
    <source>
        <dbReference type="Proteomes" id="UP000075902"/>
    </source>
</evidence>
<dbReference type="Proteomes" id="UP000075902">
    <property type="component" value="Unassembled WGS sequence"/>
</dbReference>
<dbReference type="InterPro" id="IPR029058">
    <property type="entry name" value="AB_hydrolase_fold"/>
</dbReference>
<dbReference type="AlphaFoldDB" id="A0A182TVP0"/>
<protein>
    <recommendedName>
        <fullName evidence="1">Partial AB-hydrolase lipase domain-containing protein</fullName>
    </recommendedName>
</protein>
<dbReference type="STRING" id="34690.A0A182TVP0"/>
<proteinExistence type="predicted"/>
<dbReference type="GO" id="GO:0006629">
    <property type="term" value="P:lipid metabolic process"/>
    <property type="evidence" value="ECO:0007669"/>
    <property type="project" value="InterPro"/>
</dbReference>
<reference evidence="2" key="2">
    <citation type="submission" date="2020-05" db="UniProtKB">
        <authorList>
            <consortium name="EnsemblMetazoa"/>
        </authorList>
    </citation>
    <scope>IDENTIFICATION</scope>
    <source>
        <strain evidence="2">CM1001059</strain>
    </source>
</reference>
<evidence type="ECO:0000259" key="1">
    <source>
        <dbReference type="Pfam" id="PF04083"/>
    </source>
</evidence>
<dbReference type="VEuPathDB" id="VectorBase:AMEC009117"/>
<dbReference type="Gene3D" id="3.40.50.1820">
    <property type="entry name" value="alpha/beta hydrolase"/>
    <property type="match status" value="1"/>
</dbReference>
<dbReference type="Pfam" id="PF04083">
    <property type="entry name" value="Abhydro_lipase"/>
    <property type="match status" value="1"/>
</dbReference>
<dbReference type="SUPFAM" id="SSF53474">
    <property type="entry name" value="alpha/beta-Hydrolases"/>
    <property type="match status" value="1"/>
</dbReference>
<name>A0A182TVP0_9DIPT</name>
<dbReference type="PANTHER" id="PTHR11005">
    <property type="entry name" value="LYSOSOMAL ACID LIPASE-RELATED"/>
    <property type="match status" value="1"/>
</dbReference>
<sequence>MNLTADIVLRDGYFLEQHQVTTADGYILTMFRIPGSPANPVRQGKNVAFLMHGLLSSSADYVISGPGRALAYLLVDAGYDVWLGNARGNTNSRRHIFHDPDARNTDFWDFSWHEIGYFDLPAMIDYTLAYTGHTSLHYAGHSQGTTSFFV</sequence>
<organism evidence="2 3">
    <name type="scientific">Anopheles melas</name>
    <dbReference type="NCBI Taxonomy" id="34690"/>
    <lineage>
        <taxon>Eukaryota</taxon>
        <taxon>Metazoa</taxon>
        <taxon>Ecdysozoa</taxon>
        <taxon>Arthropoda</taxon>
        <taxon>Hexapoda</taxon>
        <taxon>Insecta</taxon>
        <taxon>Pterygota</taxon>
        <taxon>Neoptera</taxon>
        <taxon>Endopterygota</taxon>
        <taxon>Diptera</taxon>
        <taxon>Nematocera</taxon>
        <taxon>Culicoidea</taxon>
        <taxon>Culicidae</taxon>
        <taxon>Anophelinae</taxon>
        <taxon>Anopheles</taxon>
    </lineage>
</organism>
<keyword evidence="3" id="KW-1185">Reference proteome</keyword>
<accession>A0A182TVP0</accession>
<dbReference type="InterPro" id="IPR006693">
    <property type="entry name" value="AB_hydrolase_lipase"/>
</dbReference>
<reference evidence="3" key="1">
    <citation type="submission" date="2014-01" db="EMBL/GenBank/DDBJ databases">
        <title>The Genome Sequence of Anopheles melas CM1001059_A (V2).</title>
        <authorList>
            <consortium name="The Broad Institute Genomics Platform"/>
            <person name="Neafsey D.E."/>
            <person name="Besansky N."/>
            <person name="Howell P."/>
            <person name="Walton C."/>
            <person name="Young S.K."/>
            <person name="Zeng Q."/>
            <person name="Gargeya S."/>
            <person name="Fitzgerald M."/>
            <person name="Haas B."/>
            <person name="Abouelleil A."/>
            <person name="Allen A.W."/>
            <person name="Alvarado L."/>
            <person name="Arachchi H.M."/>
            <person name="Berlin A.M."/>
            <person name="Chapman S.B."/>
            <person name="Gainer-Dewar J."/>
            <person name="Goldberg J."/>
            <person name="Griggs A."/>
            <person name="Gujja S."/>
            <person name="Hansen M."/>
            <person name="Howarth C."/>
            <person name="Imamovic A."/>
            <person name="Ireland A."/>
            <person name="Larimer J."/>
            <person name="McCowan C."/>
            <person name="Murphy C."/>
            <person name="Pearson M."/>
            <person name="Poon T.W."/>
            <person name="Priest M."/>
            <person name="Roberts A."/>
            <person name="Saif S."/>
            <person name="Shea T."/>
            <person name="Sisk P."/>
            <person name="Sykes S."/>
            <person name="Wortman J."/>
            <person name="Nusbaum C."/>
            <person name="Birren B."/>
        </authorList>
    </citation>
    <scope>NUCLEOTIDE SEQUENCE [LARGE SCALE GENOMIC DNA]</scope>
    <source>
        <strain evidence="3">CM1001059</strain>
    </source>
</reference>
<dbReference type="EnsemblMetazoa" id="AMEC009117-RA">
    <property type="protein sequence ID" value="AMEC009117-PA"/>
    <property type="gene ID" value="AMEC009117"/>
</dbReference>
<feature type="domain" description="Partial AB-hydrolase lipase" evidence="1">
    <location>
        <begin position="5"/>
        <end position="64"/>
    </location>
</feature>
<evidence type="ECO:0000313" key="2">
    <source>
        <dbReference type="EnsemblMetazoa" id="AMEC009117-PA"/>
    </source>
</evidence>